<gene>
    <name evidence="1" type="ORF">CEXT_423751</name>
</gene>
<dbReference type="EMBL" id="BPLR01001092">
    <property type="protein sequence ID" value="GIY99871.1"/>
    <property type="molecule type" value="Genomic_DNA"/>
</dbReference>
<comment type="caution">
    <text evidence="1">The sequence shown here is derived from an EMBL/GenBank/DDBJ whole genome shotgun (WGS) entry which is preliminary data.</text>
</comment>
<accession>A0AAV4Y0X2</accession>
<dbReference type="AlphaFoldDB" id="A0AAV4Y0X2"/>
<protein>
    <submittedName>
        <fullName evidence="1">Uncharacterized protein</fullName>
    </submittedName>
</protein>
<keyword evidence="2" id="KW-1185">Reference proteome</keyword>
<evidence type="ECO:0000313" key="2">
    <source>
        <dbReference type="Proteomes" id="UP001054945"/>
    </source>
</evidence>
<organism evidence="1 2">
    <name type="scientific">Caerostris extrusa</name>
    <name type="common">Bark spider</name>
    <name type="synonym">Caerostris bankana</name>
    <dbReference type="NCBI Taxonomy" id="172846"/>
    <lineage>
        <taxon>Eukaryota</taxon>
        <taxon>Metazoa</taxon>
        <taxon>Ecdysozoa</taxon>
        <taxon>Arthropoda</taxon>
        <taxon>Chelicerata</taxon>
        <taxon>Arachnida</taxon>
        <taxon>Araneae</taxon>
        <taxon>Araneomorphae</taxon>
        <taxon>Entelegynae</taxon>
        <taxon>Araneoidea</taxon>
        <taxon>Araneidae</taxon>
        <taxon>Caerostris</taxon>
    </lineage>
</organism>
<reference evidence="1 2" key="1">
    <citation type="submission" date="2021-06" db="EMBL/GenBank/DDBJ databases">
        <title>Caerostris extrusa draft genome.</title>
        <authorList>
            <person name="Kono N."/>
            <person name="Arakawa K."/>
        </authorList>
    </citation>
    <scope>NUCLEOTIDE SEQUENCE [LARGE SCALE GENOMIC DNA]</scope>
</reference>
<sequence length="113" mass="12988">MAVLMEESKRGTFFQCCHQLVKRPGFGPLPGYKEWWQEVKLTTRNYSKHSYSSQCVPVNISEVEQRDSFCFYGSSHNVTNAYDILVDLTLGNTIEAINRYSGLIKKLSIDMLQ</sequence>
<name>A0AAV4Y0X2_CAEEX</name>
<dbReference type="Proteomes" id="UP001054945">
    <property type="component" value="Unassembled WGS sequence"/>
</dbReference>
<evidence type="ECO:0000313" key="1">
    <source>
        <dbReference type="EMBL" id="GIY99871.1"/>
    </source>
</evidence>
<proteinExistence type="predicted"/>